<dbReference type="EMBL" id="HG793151">
    <property type="protein sequence ID" value="CRL26341.1"/>
    <property type="molecule type" value="Genomic_DNA"/>
</dbReference>
<organism evidence="2 3">
    <name type="scientific">Penicillium camemberti (strain FM 013)</name>
    <dbReference type="NCBI Taxonomy" id="1429867"/>
    <lineage>
        <taxon>Eukaryota</taxon>
        <taxon>Fungi</taxon>
        <taxon>Dikarya</taxon>
        <taxon>Ascomycota</taxon>
        <taxon>Pezizomycotina</taxon>
        <taxon>Eurotiomycetes</taxon>
        <taxon>Eurotiomycetidae</taxon>
        <taxon>Eurotiales</taxon>
        <taxon>Aspergillaceae</taxon>
        <taxon>Penicillium</taxon>
    </lineage>
</organism>
<dbReference type="AlphaFoldDB" id="A0A0G4PJK3"/>
<reference evidence="2 3" key="1">
    <citation type="journal article" date="2014" name="Nat. Commun.">
        <title>Multiple recent horizontal transfers of a large genomic region in cheese making fungi.</title>
        <authorList>
            <person name="Cheeseman K."/>
            <person name="Ropars J."/>
            <person name="Renault P."/>
            <person name="Dupont J."/>
            <person name="Gouzy J."/>
            <person name="Branca A."/>
            <person name="Abraham A.L."/>
            <person name="Ceppi M."/>
            <person name="Conseiller E."/>
            <person name="Debuchy R."/>
            <person name="Malagnac F."/>
            <person name="Goarin A."/>
            <person name="Silar P."/>
            <person name="Lacoste S."/>
            <person name="Sallet E."/>
            <person name="Bensimon A."/>
            <person name="Giraud T."/>
            <person name="Brygoo Y."/>
        </authorList>
    </citation>
    <scope>NUCLEOTIDE SEQUENCE [LARGE SCALE GENOMIC DNA]</scope>
    <source>
        <strain evidence="3">FM 013</strain>
    </source>
</reference>
<accession>A0A0G4PJK3</accession>
<feature type="compositionally biased region" description="Basic and acidic residues" evidence="1">
    <location>
        <begin position="57"/>
        <end position="73"/>
    </location>
</feature>
<evidence type="ECO:0000313" key="3">
    <source>
        <dbReference type="Proteomes" id="UP000053732"/>
    </source>
</evidence>
<dbReference type="STRING" id="1429867.A0A0G4PJK3"/>
<evidence type="ECO:0000313" key="2">
    <source>
        <dbReference type="EMBL" id="CRL26341.1"/>
    </source>
</evidence>
<feature type="region of interest" description="Disordered" evidence="1">
    <location>
        <begin position="1"/>
        <end position="23"/>
    </location>
</feature>
<gene>
    <name evidence="2" type="ORF">PCAMFM013_S018g000034</name>
</gene>
<sequence>MERAEGSRSALEKLKQTIEQDRADIRDLRKVCRHIVGSQETGSHGHAFDPHPPQLNKGKERGPRSLRPEDHQVDGYIGSNVDVSGGSLRSPSESP</sequence>
<proteinExistence type="predicted"/>
<dbReference type="Proteomes" id="UP000053732">
    <property type="component" value="Unassembled WGS sequence"/>
</dbReference>
<feature type="region of interest" description="Disordered" evidence="1">
    <location>
        <begin position="36"/>
        <end position="95"/>
    </location>
</feature>
<protein>
    <submittedName>
        <fullName evidence="2">Str. FM013</fullName>
    </submittedName>
</protein>
<keyword evidence="3" id="KW-1185">Reference proteome</keyword>
<name>A0A0G4PJK3_PENC3</name>
<evidence type="ECO:0000256" key="1">
    <source>
        <dbReference type="SAM" id="MobiDB-lite"/>
    </source>
</evidence>